<evidence type="ECO:0000256" key="5">
    <source>
        <dbReference type="ARBA" id="ARBA00012828"/>
    </source>
</evidence>
<evidence type="ECO:0000256" key="7">
    <source>
        <dbReference type="ARBA" id="ARBA00022563"/>
    </source>
</evidence>
<evidence type="ECO:0000256" key="9">
    <source>
        <dbReference type="ARBA" id="ARBA00022741"/>
    </source>
</evidence>
<comment type="pathway">
    <text evidence="3 14">Amino-acid biosynthesis; S-adenosyl-L-methionine biosynthesis; S-adenosyl-L-methionine from L-methionine: step 1/1.</text>
</comment>
<evidence type="ECO:0000256" key="10">
    <source>
        <dbReference type="ARBA" id="ARBA00022840"/>
    </source>
</evidence>
<dbReference type="RefSeq" id="WP_267646649.1">
    <property type="nucleotide sequence ID" value="NZ_JANHGR010000001.1"/>
</dbReference>
<feature type="binding site" evidence="14">
    <location>
        <begin position="140"/>
        <end position="145"/>
    </location>
    <ligand>
        <name>ATP</name>
        <dbReference type="ChEBI" id="CHEBI:30616"/>
    </ligand>
</feature>
<accession>A0ABD6BQE0</accession>
<dbReference type="GO" id="GO:0000287">
    <property type="term" value="F:magnesium ion binding"/>
    <property type="evidence" value="ECO:0007669"/>
    <property type="project" value="UniProtKB-UniRule"/>
</dbReference>
<keyword evidence="10 14" id="KW-0067">ATP-binding</keyword>
<evidence type="ECO:0000313" key="16">
    <source>
        <dbReference type="Proteomes" id="UP001597139"/>
    </source>
</evidence>
<evidence type="ECO:0000256" key="8">
    <source>
        <dbReference type="ARBA" id="ARBA00022679"/>
    </source>
</evidence>
<keyword evidence="7 14" id="KW-0554">One-carbon metabolism</keyword>
<keyword evidence="8 14" id="KW-0808">Transferase</keyword>
<evidence type="ECO:0000313" key="15">
    <source>
        <dbReference type="EMBL" id="MFD1566906.1"/>
    </source>
</evidence>
<comment type="function">
    <text evidence="2 14">Catalyzes the formation of S-adenosylmethionine from methionine and ATP.</text>
</comment>
<keyword evidence="11 14" id="KW-0460">Magnesium</keyword>
<dbReference type="PANTHER" id="PTHR36697:SF1">
    <property type="entry name" value="S-ADENOSYLMETHIONINE SYNTHASE"/>
    <property type="match status" value="1"/>
</dbReference>
<keyword evidence="16" id="KW-1185">Reference proteome</keyword>
<dbReference type="Gene3D" id="3.30.300.280">
    <property type="entry name" value="S-adenosylmethionine synthetase, C-terminal domain"/>
    <property type="match status" value="1"/>
</dbReference>
<dbReference type="HAMAP" id="MF_00136">
    <property type="entry name" value="S_AdoMet_synth2"/>
    <property type="match status" value="1"/>
</dbReference>
<evidence type="ECO:0000256" key="12">
    <source>
        <dbReference type="ARBA" id="ARBA00032151"/>
    </source>
</evidence>
<dbReference type="EC" id="2.5.1.6" evidence="5 14"/>
<organism evidence="15 16">
    <name type="scientific">Halolamina litorea</name>
    <dbReference type="NCBI Taxonomy" id="1515593"/>
    <lineage>
        <taxon>Archaea</taxon>
        <taxon>Methanobacteriati</taxon>
        <taxon>Methanobacteriota</taxon>
        <taxon>Stenosarchaea group</taxon>
        <taxon>Halobacteria</taxon>
        <taxon>Halobacteriales</taxon>
        <taxon>Haloferacaceae</taxon>
    </lineage>
</organism>
<name>A0ABD6BQE0_9EURY</name>
<dbReference type="AlphaFoldDB" id="A0ABD6BQE0"/>
<evidence type="ECO:0000256" key="6">
    <source>
        <dbReference type="ARBA" id="ARBA00020319"/>
    </source>
</evidence>
<evidence type="ECO:0000256" key="3">
    <source>
        <dbReference type="ARBA" id="ARBA00005224"/>
    </source>
</evidence>
<comment type="catalytic activity">
    <reaction evidence="13 14">
        <text>L-methionine + ATP + H2O = S-adenosyl-L-methionine + phosphate + diphosphate</text>
        <dbReference type="Rhea" id="RHEA:21080"/>
        <dbReference type="ChEBI" id="CHEBI:15377"/>
        <dbReference type="ChEBI" id="CHEBI:30616"/>
        <dbReference type="ChEBI" id="CHEBI:33019"/>
        <dbReference type="ChEBI" id="CHEBI:43474"/>
        <dbReference type="ChEBI" id="CHEBI:57844"/>
        <dbReference type="ChEBI" id="CHEBI:59789"/>
        <dbReference type="EC" id="2.5.1.6"/>
    </reaction>
</comment>
<dbReference type="GO" id="GO:0004478">
    <property type="term" value="F:methionine adenosyltransferase activity"/>
    <property type="evidence" value="ECO:0007669"/>
    <property type="project" value="UniProtKB-UniRule"/>
</dbReference>
<dbReference type="GO" id="GO:0006730">
    <property type="term" value="P:one-carbon metabolic process"/>
    <property type="evidence" value="ECO:0007669"/>
    <property type="project" value="UniProtKB-KW"/>
</dbReference>
<comment type="cofactor">
    <cofactor evidence="1 14">
        <name>Mg(2+)</name>
        <dbReference type="ChEBI" id="CHEBI:18420"/>
    </cofactor>
</comment>
<dbReference type="EMBL" id="JBHUCZ010000002">
    <property type="protein sequence ID" value="MFD1566906.1"/>
    <property type="molecule type" value="Genomic_DNA"/>
</dbReference>
<dbReference type="Gene3D" id="3.30.300.10">
    <property type="match status" value="1"/>
</dbReference>
<evidence type="ECO:0000256" key="13">
    <source>
        <dbReference type="ARBA" id="ARBA00048344"/>
    </source>
</evidence>
<sequence>MTRNIQVSELDRRAVEDQQVEIVERKGIGHPDSICDGIAESVSRALSQLYLERVGKVLHYNTDETQLAAGRAAPKYGGGEVIEPIYILLVGRATKTYEHEGEVLELPVDSTALAAAREYLEENIPELEYGTDVVIDVRLGEGSGDLQDVFGEDEVQVPMANDTSYGVGHAPLTETETIVKEIENGLNGEYAAENPEVGPDVKVMGKREGDRIDVTVAVAMVDAYVDDLDAYKRAVAEVRAYAEELAHEYTDREVGVEVNTADDYEEGSVYLTVTGTSAEQGDDGSVGRGNRANGLITPNRPMSMEATSGKNPVNHIGKIYNLLSTATAEAVVEDVDGIRDLQMRLLSQIGRPIDEPHVADAQIVVDDDIDVADIEDDVTEIVDEKLANVTEITREAIEGEISTF</sequence>
<evidence type="ECO:0000256" key="2">
    <source>
        <dbReference type="ARBA" id="ARBA00003775"/>
    </source>
</evidence>
<dbReference type="GO" id="GO:0005524">
    <property type="term" value="F:ATP binding"/>
    <property type="evidence" value="ECO:0007669"/>
    <property type="project" value="UniProtKB-UniRule"/>
</dbReference>
<evidence type="ECO:0000256" key="14">
    <source>
        <dbReference type="HAMAP-Rule" id="MF_00136"/>
    </source>
</evidence>
<dbReference type="NCBIfam" id="NF003364">
    <property type="entry name" value="PRK04439.1-3"/>
    <property type="match status" value="1"/>
</dbReference>
<comment type="caution">
    <text evidence="15">The sequence shown here is derived from an EMBL/GenBank/DDBJ whole genome shotgun (WGS) entry which is preliminary data.</text>
</comment>
<dbReference type="InterPro" id="IPR042544">
    <property type="entry name" value="AdoMet_synthase_3"/>
</dbReference>
<evidence type="ECO:0000256" key="4">
    <source>
        <dbReference type="ARBA" id="ARBA00009691"/>
    </source>
</evidence>
<evidence type="ECO:0000256" key="1">
    <source>
        <dbReference type="ARBA" id="ARBA00001946"/>
    </source>
</evidence>
<dbReference type="InterPro" id="IPR002795">
    <property type="entry name" value="S-AdoMet_synthetase_arc"/>
</dbReference>
<keyword evidence="9 14" id="KW-0547">Nucleotide-binding</keyword>
<dbReference type="GO" id="GO:0006556">
    <property type="term" value="P:S-adenosylmethionine biosynthetic process"/>
    <property type="evidence" value="ECO:0007669"/>
    <property type="project" value="UniProtKB-UniRule"/>
</dbReference>
<comment type="similarity">
    <text evidence="4 14">Belongs to the AdoMet synthase 2 family.</text>
</comment>
<gene>
    <name evidence="14" type="primary">mat</name>
    <name evidence="15" type="ORF">ACFSAU_05320</name>
</gene>
<dbReference type="Proteomes" id="UP001597139">
    <property type="component" value="Unassembled WGS sequence"/>
</dbReference>
<dbReference type="NCBIfam" id="NF003366">
    <property type="entry name" value="PRK04439.1-5"/>
    <property type="match status" value="1"/>
</dbReference>
<dbReference type="Pfam" id="PF01941">
    <property type="entry name" value="AdoMet_Synthase"/>
    <property type="match status" value="1"/>
</dbReference>
<protein>
    <recommendedName>
        <fullName evidence="6 14">S-adenosylmethionine synthase</fullName>
        <shortName evidence="14">AdoMet synthase</shortName>
        <ecNumber evidence="5 14">2.5.1.6</ecNumber>
    </recommendedName>
    <alternativeName>
        <fullName evidence="12 14">Methionine adenosyltransferase</fullName>
    </alternativeName>
</protein>
<proteinExistence type="inferred from homology"/>
<dbReference type="InterPro" id="IPR027790">
    <property type="entry name" value="AdoMet_synthase_2_family"/>
</dbReference>
<dbReference type="PANTHER" id="PTHR36697">
    <property type="entry name" value="S-ADENOSYLMETHIONINE SYNTHASE"/>
    <property type="match status" value="1"/>
</dbReference>
<evidence type="ECO:0000256" key="11">
    <source>
        <dbReference type="ARBA" id="ARBA00022842"/>
    </source>
</evidence>
<reference evidence="15 16" key="1">
    <citation type="journal article" date="2019" name="Int. J. Syst. Evol. Microbiol.">
        <title>The Global Catalogue of Microorganisms (GCM) 10K type strain sequencing project: providing services to taxonomists for standard genome sequencing and annotation.</title>
        <authorList>
            <consortium name="The Broad Institute Genomics Platform"/>
            <consortium name="The Broad Institute Genome Sequencing Center for Infectious Disease"/>
            <person name="Wu L."/>
            <person name="Ma J."/>
        </authorList>
    </citation>
    <scope>NUCLEOTIDE SEQUENCE [LARGE SCALE GENOMIC DNA]</scope>
    <source>
        <strain evidence="15 16">CGMCC 1.12859</strain>
    </source>
</reference>